<accession>A0ABN0NPT7</accession>
<evidence type="ECO:0000313" key="1">
    <source>
        <dbReference type="EMBL" id="ERJ73169.1"/>
    </source>
</evidence>
<proteinExistence type="predicted"/>
<gene>
    <name evidence="1" type="ORF">HMPREF0653_02220</name>
</gene>
<keyword evidence="2" id="KW-1185">Reference proteome</keyword>
<reference evidence="1 2" key="1">
    <citation type="submission" date="2013-06" db="EMBL/GenBank/DDBJ databases">
        <authorList>
            <person name="Weinstock G."/>
            <person name="Sodergren E."/>
            <person name="Lobos E.A."/>
            <person name="Fulton L."/>
            <person name="Fulton R."/>
            <person name="Courtney L."/>
            <person name="Fronick C."/>
            <person name="O'Laughlin M."/>
            <person name="Godfrey J."/>
            <person name="Wilson R.M."/>
            <person name="Miner T."/>
            <person name="Farmer C."/>
            <person name="Delehaunty K."/>
            <person name="Cordes M."/>
            <person name="Minx P."/>
            <person name="Tomlinson C."/>
            <person name="Chen J."/>
            <person name="Wollam A."/>
            <person name="Pepin K.H."/>
            <person name="Bhonagiri V."/>
            <person name="Zhang X."/>
            <person name="Warren W."/>
            <person name="Mitreva M."/>
            <person name="Mardis E.R."/>
            <person name="Wilson R.K."/>
        </authorList>
    </citation>
    <scope>NUCLEOTIDE SEQUENCE [LARGE SCALE GENOMIC DNA]</scope>
    <source>
        <strain evidence="1 2">ATCC 29426</strain>
    </source>
</reference>
<comment type="caution">
    <text evidence="1">The sequence shown here is derived from an EMBL/GenBank/DDBJ whole genome shotgun (WGS) entry which is preliminary data.</text>
</comment>
<dbReference type="EMBL" id="AWUY01000223">
    <property type="protein sequence ID" value="ERJ73169.1"/>
    <property type="molecule type" value="Genomic_DNA"/>
</dbReference>
<sequence length="39" mass="4163">MQSLFNESCISLLTAESGVPYVKGAEIGKINVVFISMSV</sequence>
<evidence type="ECO:0000313" key="2">
    <source>
        <dbReference type="Proteomes" id="UP000016660"/>
    </source>
</evidence>
<name>A0ABN0NPT7_9BACT</name>
<protein>
    <submittedName>
        <fullName evidence="1">Uncharacterized protein</fullName>
    </submittedName>
</protein>
<dbReference type="Proteomes" id="UP000016660">
    <property type="component" value="Unassembled WGS sequence"/>
</dbReference>
<organism evidence="1 2">
    <name type="scientific">Prevotella disiens JCM 6334 = ATCC 29426</name>
    <dbReference type="NCBI Taxonomy" id="1235811"/>
    <lineage>
        <taxon>Bacteria</taxon>
        <taxon>Pseudomonadati</taxon>
        <taxon>Bacteroidota</taxon>
        <taxon>Bacteroidia</taxon>
        <taxon>Bacteroidales</taxon>
        <taxon>Prevotellaceae</taxon>
        <taxon>Prevotella</taxon>
    </lineage>
</organism>